<dbReference type="FunFam" id="3.30.200.20:FF:000776">
    <property type="entry name" value="Flk-1 receptor"/>
    <property type="match status" value="1"/>
</dbReference>
<dbReference type="Gene3D" id="1.10.510.10">
    <property type="entry name" value="Transferase(Phosphotransferase) domain 1"/>
    <property type="match status" value="1"/>
</dbReference>
<keyword evidence="5" id="KW-0808">Transferase</keyword>
<dbReference type="AlphaFoldDB" id="A0A8B6EXB0"/>
<evidence type="ECO:0000313" key="6">
    <source>
        <dbReference type="Proteomes" id="UP000596742"/>
    </source>
</evidence>
<dbReference type="InterPro" id="IPR017441">
    <property type="entry name" value="Protein_kinase_ATP_BS"/>
</dbReference>
<reference evidence="5" key="1">
    <citation type="submission" date="2018-11" db="EMBL/GenBank/DDBJ databases">
        <authorList>
            <person name="Alioto T."/>
            <person name="Alioto T."/>
        </authorList>
    </citation>
    <scope>NUCLEOTIDE SEQUENCE</scope>
</reference>
<accession>A0A8B6EXB0</accession>
<dbReference type="InterPro" id="IPR050122">
    <property type="entry name" value="RTK"/>
</dbReference>
<dbReference type="InterPro" id="IPR008266">
    <property type="entry name" value="Tyr_kinase_AS"/>
</dbReference>
<dbReference type="PROSITE" id="PS00107">
    <property type="entry name" value="PROTEIN_KINASE_ATP"/>
    <property type="match status" value="1"/>
</dbReference>
<protein>
    <submittedName>
        <fullName evidence="5">FMS-like tyrosine kinase 1</fullName>
        <ecNumber evidence="5">2.7.10.1</ecNumber>
    </submittedName>
</protein>
<dbReference type="OrthoDB" id="6077854at2759"/>
<evidence type="ECO:0000313" key="5">
    <source>
        <dbReference type="EMBL" id="VDI41565.1"/>
    </source>
</evidence>
<dbReference type="SUPFAM" id="SSF56112">
    <property type="entry name" value="Protein kinase-like (PK-like)"/>
    <property type="match status" value="1"/>
</dbReference>
<dbReference type="FunFam" id="1.10.510.10:FF:000462">
    <property type="entry name" value="Receptor tyrosine kinase"/>
    <property type="match status" value="1"/>
</dbReference>
<comment type="caution">
    <text evidence="5">The sequence shown here is derived from an EMBL/GenBank/DDBJ whole genome shotgun (WGS) entry which is preliminary data.</text>
</comment>
<dbReference type="EMBL" id="UYJE01005909">
    <property type="protein sequence ID" value="VDI41565.1"/>
    <property type="molecule type" value="Genomic_DNA"/>
</dbReference>
<evidence type="ECO:0000259" key="4">
    <source>
        <dbReference type="PROSITE" id="PS50011"/>
    </source>
</evidence>
<dbReference type="GO" id="GO:0007169">
    <property type="term" value="P:cell surface receptor protein tyrosine kinase signaling pathway"/>
    <property type="evidence" value="ECO:0007669"/>
    <property type="project" value="TreeGrafter"/>
</dbReference>
<feature type="binding site" evidence="3">
    <location>
        <position position="76"/>
    </location>
    <ligand>
        <name>ATP</name>
        <dbReference type="ChEBI" id="CHEBI:30616"/>
    </ligand>
</feature>
<sequence>MHKELERTLMHPSGDYIPDIPINEQTSCLPYNAKWEFPKKRLTQGMVLGQGNFGRVIKAEAIGILENEIGSTVAVKMAKDCTDKEQMMALMSELKIMIHLGQHLNIVNLLGAVTKEIKYGELMVITEYCHFGNLRNYLIQKKETFKDPKDNKLPDNLNNGPLEDANGPLLTTNNLICWAFQVARGMEYLTFKKYIHRDLAARNVLLAQDNVVKICDFGLAKDCYKNPEYRKKGDGPVPVKWMAIESLTHQIYTTKSDVWSYGVFLWEIFSLGGTPYPGIEINEKFINLLKDGYVMEKPEYSSDELYKVMKATWRTEPDERPSFTQLAGLMGDLLEGNVKQYYLNLYTSNYLKMVDSDKTEGESSKEAFGYNGYLKMSGEPSDYTKMERAPSHPINQNKLNEDFDREKSSIINKKQWCEDNFSAVELQPLKVKEDIDNDISSRYTKMEQAPSHSIDQNKLNANIDRDKSPYINKNQWCEENSSAGELQPLSVKEDIDNDISSHYTKMVQAPSHSIDQNKLNEDIDREKSPYINKEQWCEGDSSAVELQPLREKEDIDNDISRQANNREQYINTSSYCQRNEHTLIEVPNAPVSAQISHNKAEPEDQM</sequence>
<gene>
    <name evidence="5" type="ORF">MGAL_10B090637</name>
</gene>
<keyword evidence="3" id="KW-0067">ATP-binding</keyword>
<dbReference type="GO" id="GO:0004714">
    <property type="term" value="F:transmembrane receptor protein tyrosine kinase activity"/>
    <property type="evidence" value="ECO:0007669"/>
    <property type="project" value="UniProtKB-EC"/>
</dbReference>
<dbReference type="PROSITE" id="PS50011">
    <property type="entry name" value="PROTEIN_KINASE_DOM"/>
    <property type="match status" value="1"/>
</dbReference>
<dbReference type="InterPro" id="IPR011009">
    <property type="entry name" value="Kinase-like_dom_sf"/>
</dbReference>
<dbReference type="SMART" id="SM00219">
    <property type="entry name" value="TyrKc"/>
    <property type="match status" value="1"/>
</dbReference>
<organism evidence="5 6">
    <name type="scientific">Mytilus galloprovincialis</name>
    <name type="common">Mediterranean mussel</name>
    <dbReference type="NCBI Taxonomy" id="29158"/>
    <lineage>
        <taxon>Eukaryota</taxon>
        <taxon>Metazoa</taxon>
        <taxon>Spiralia</taxon>
        <taxon>Lophotrochozoa</taxon>
        <taxon>Mollusca</taxon>
        <taxon>Bivalvia</taxon>
        <taxon>Autobranchia</taxon>
        <taxon>Pteriomorphia</taxon>
        <taxon>Mytilida</taxon>
        <taxon>Mytiloidea</taxon>
        <taxon>Mytilidae</taxon>
        <taxon>Mytilinae</taxon>
        <taxon>Mytilus</taxon>
    </lineage>
</organism>
<dbReference type="InterPro" id="IPR000719">
    <property type="entry name" value="Prot_kinase_dom"/>
</dbReference>
<proteinExistence type="predicted"/>
<dbReference type="InterPro" id="IPR020635">
    <property type="entry name" value="Tyr_kinase_cat_dom"/>
</dbReference>
<dbReference type="GO" id="GO:0043235">
    <property type="term" value="C:receptor complex"/>
    <property type="evidence" value="ECO:0007669"/>
    <property type="project" value="TreeGrafter"/>
</dbReference>
<feature type="domain" description="Protein kinase" evidence="4">
    <location>
        <begin position="42"/>
        <end position="343"/>
    </location>
</feature>
<keyword evidence="5" id="KW-0418">Kinase</keyword>
<name>A0A8B6EXB0_MYTGA</name>
<dbReference type="Proteomes" id="UP000596742">
    <property type="component" value="Unassembled WGS sequence"/>
</dbReference>
<dbReference type="PROSITE" id="PS00109">
    <property type="entry name" value="PROTEIN_KINASE_TYR"/>
    <property type="match status" value="1"/>
</dbReference>
<dbReference type="Gene3D" id="3.30.200.20">
    <property type="entry name" value="Phosphorylase Kinase, domain 1"/>
    <property type="match status" value="1"/>
</dbReference>
<dbReference type="InterPro" id="IPR001245">
    <property type="entry name" value="Ser-Thr/Tyr_kinase_cat_dom"/>
</dbReference>
<comment type="catalytic activity">
    <reaction evidence="2">
        <text>L-tyrosyl-[protein] + ATP = O-phospho-L-tyrosyl-[protein] + ADP + H(+)</text>
        <dbReference type="Rhea" id="RHEA:10596"/>
        <dbReference type="Rhea" id="RHEA-COMP:10136"/>
        <dbReference type="Rhea" id="RHEA-COMP:20101"/>
        <dbReference type="ChEBI" id="CHEBI:15378"/>
        <dbReference type="ChEBI" id="CHEBI:30616"/>
        <dbReference type="ChEBI" id="CHEBI:46858"/>
        <dbReference type="ChEBI" id="CHEBI:61978"/>
        <dbReference type="ChEBI" id="CHEBI:456216"/>
        <dbReference type="EC" id="2.7.10.1"/>
    </reaction>
</comment>
<dbReference type="PANTHER" id="PTHR24416">
    <property type="entry name" value="TYROSINE-PROTEIN KINASE RECEPTOR"/>
    <property type="match status" value="1"/>
</dbReference>
<evidence type="ECO:0000256" key="3">
    <source>
        <dbReference type="PROSITE-ProRule" id="PRU10141"/>
    </source>
</evidence>
<keyword evidence="6" id="KW-1185">Reference proteome</keyword>
<evidence type="ECO:0000256" key="2">
    <source>
        <dbReference type="ARBA" id="ARBA00051243"/>
    </source>
</evidence>
<evidence type="ECO:0000256" key="1">
    <source>
        <dbReference type="ARBA" id="ARBA00004167"/>
    </source>
</evidence>
<dbReference type="EC" id="2.7.10.1" evidence="5"/>
<dbReference type="Pfam" id="PF07714">
    <property type="entry name" value="PK_Tyr_Ser-Thr"/>
    <property type="match status" value="1"/>
</dbReference>
<dbReference type="GO" id="GO:0005886">
    <property type="term" value="C:plasma membrane"/>
    <property type="evidence" value="ECO:0007669"/>
    <property type="project" value="TreeGrafter"/>
</dbReference>
<dbReference type="PANTHER" id="PTHR24416:SF600">
    <property type="entry name" value="PDGF- AND VEGF-RECEPTOR RELATED, ISOFORM J"/>
    <property type="match status" value="1"/>
</dbReference>
<dbReference type="PRINTS" id="PR00109">
    <property type="entry name" value="TYRKINASE"/>
</dbReference>
<dbReference type="GO" id="GO:0005524">
    <property type="term" value="F:ATP binding"/>
    <property type="evidence" value="ECO:0007669"/>
    <property type="project" value="UniProtKB-UniRule"/>
</dbReference>
<keyword evidence="3" id="KW-0547">Nucleotide-binding</keyword>
<comment type="subcellular location">
    <subcellularLocation>
        <location evidence="1">Membrane</location>
        <topology evidence="1">Single-pass membrane protein</topology>
    </subcellularLocation>
</comment>